<evidence type="ECO:0000256" key="1">
    <source>
        <dbReference type="PROSITE-ProRule" id="PRU00042"/>
    </source>
</evidence>
<dbReference type="SMART" id="SM00355">
    <property type="entry name" value="ZnF_C2H2"/>
    <property type="match status" value="2"/>
</dbReference>
<evidence type="ECO:0000313" key="4">
    <source>
        <dbReference type="Proteomes" id="UP001163846"/>
    </source>
</evidence>
<keyword evidence="1" id="KW-0862">Zinc</keyword>
<dbReference type="InterPro" id="IPR013087">
    <property type="entry name" value="Znf_C2H2_type"/>
</dbReference>
<reference evidence="3" key="1">
    <citation type="submission" date="2022-08" db="EMBL/GenBank/DDBJ databases">
        <authorList>
            <consortium name="DOE Joint Genome Institute"/>
            <person name="Min B."/>
            <person name="Riley R."/>
            <person name="Sierra-Patev S."/>
            <person name="Naranjo-Ortiz M."/>
            <person name="Looney B."/>
            <person name="Konkel Z."/>
            <person name="Slot J.C."/>
            <person name="Sakamoto Y."/>
            <person name="Steenwyk J.L."/>
            <person name="Rokas A."/>
            <person name="Carro J."/>
            <person name="Camarero S."/>
            <person name="Ferreira P."/>
            <person name="Molpeceres G."/>
            <person name="Ruiz-Duenas F.J."/>
            <person name="Serrano A."/>
            <person name="Henrissat B."/>
            <person name="Drula E."/>
            <person name="Hughes K.W."/>
            <person name="Mata J.L."/>
            <person name="Ishikawa N.K."/>
            <person name="Vargas-Isla R."/>
            <person name="Ushijima S."/>
            <person name="Smith C.A."/>
            <person name="Ahrendt S."/>
            <person name="Andreopoulos W."/>
            <person name="He G."/>
            <person name="Labutti K."/>
            <person name="Lipzen A."/>
            <person name="Ng V."/>
            <person name="Sandor L."/>
            <person name="Barry K."/>
            <person name="Martinez A.T."/>
            <person name="Xiao Y."/>
            <person name="Gibbons J.G."/>
            <person name="Terashima K."/>
            <person name="Hibbett D.S."/>
            <person name="Grigoriev I.V."/>
        </authorList>
    </citation>
    <scope>NUCLEOTIDE SEQUENCE</scope>
    <source>
        <strain evidence="3">TFB9207</strain>
    </source>
</reference>
<keyword evidence="1" id="KW-0479">Metal-binding</keyword>
<comment type="caution">
    <text evidence="3">The sequence shown here is derived from an EMBL/GenBank/DDBJ whole genome shotgun (WGS) entry which is preliminary data.</text>
</comment>
<dbReference type="Gene3D" id="3.30.160.60">
    <property type="entry name" value="Classic Zinc Finger"/>
    <property type="match status" value="1"/>
</dbReference>
<dbReference type="Pfam" id="PF00096">
    <property type="entry name" value="zf-C2H2"/>
    <property type="match status" value="1"/>
</dbReference>
<keyword evidence="4" id="KW-1185">Reference proteome</keyword>
<feature type="domain" description="C2H2-type" evidence="2">
    <location>
        <begin position="135"/>
        <end position="164"/>
    </location>
</feature>
<proteinExistence type="predicted"/>
<dbReference type="PROSITE" id="PS50157">
    <property type="entry name" value="ZINC_FINGER_C2H2_2"/>
    <property type="match status" value="2"/>
</dbReference>
<dbReference type="InterPro" id="IPR036236">
    <property type="entry name" value="Znf_C2H2_sf"/>
</dbReference>
<dbReference type="GO" id="GO:0008270">
    <property type="term" value="F:zinc ion binding"/>
    <property type="evidence" value="ECO:0007669"/>
    <property type="project" value="UniProtKB-KW"/>
</dbReference>
<feature type="domain" description="C2H2-type" evidence="2">
    <location>
        <begin position="105"/>
        <end position="134"/>
    </location>
</feature>
<keyword evidence="1" id="KW-0863">Zinc-finger</keyword>
<organism evidence="3 4">
    <name type="scientific">Lentinula raphanica</name>
    <dbReference type="NCBI Taxonomy" id="153919"/>
    <lineage>
        <taxon>Eukaryota</taxon>
        <taxon>Fungi</taxon>
        <taxon>Dikarya</taxon>
        <taxon>Basidiomycota</taxon>
        <taxon>Agaricomycotina</taxon>
        <taxon>Agaricomycetes</taxon>
        <taxon>Agaricomycetidae</taxon>
        <taxon>Agaricales</taxon>
        <taxon>Marasmiineae</taxon>
        <taxon>Omphalotaceae</taxon>
        <taxon>Lentinula</taxon>
    </lineage>
</organism>
<protein>
    <recommendedName>
        <fullName evidence="2">C2H2-type domain-containing protein</fullName>
    </recommendedName>
</protein>
<gene>
    <name evidence="3" type="ORF">F5878DRAFT_624844</name>
</gene>
<dbReference type="Proteomes" id="UP001163846">
    <property type="component" value="Unassembled WGS sequence"/>
</dbReference>
<dbReference type="SUPFAM" id="SSF57667">
    <property type="entry name" value="beta-beta-alpha zinc fingers"/>
    <property type="match status" value="1"/>
</dbReference>
<dbReference type="PROSITE" id="PS00028">
    <property type="entry name" value="ZINC_FINGER_C2H2_1"/>
    <property type="match status" value="1"/>
</dbReference>
<dbReference type="AlphaFoldDB" id="A0AA38P598"/>
<sequence length="173" mass="19141">MANYTDTTFDPFPTLNMLGARTTDWVPDADLAAARSEVQVDHYGPSIGTQWQPEGFIPESREGTNYPSVSMAPIIIKGVGSVACRDAARRRRVVRPGKDGSTPRFFCPILDCNAHFTAKHNLEYHLEAHFGIKRYQCGDCDSRFPSRNNLRRHLKSSCKAGKSRAGAIASSSH</sequence>
<name>A0AA38P598_9AGAR</name>
<dbReference type="EMBL" id="MU806310">
    <property type="protein sequence ID" value="KAJ3836569.1"/>
    <property type="molecule type" value="Genomic_DNA"/>
</dbReference>
<evidence type="ECO:0000313" key="3">
    <source>
        <dbReference type="EMBL" id="KAJ3836569.1"/>
    </source>
</evidence>
<evidence type="ECO:0000259" key="2">
    <source>
        <dbReference type="PROSITE" id="PS50157"/>
    </source>
</evidence>
<accession>A0AA38P598</accession>